<accession>A0A8H4R911</accession>
<dbReference type="Proteomes" id="UP000566819">
    <property type="component" value="Unassembled WGS sequence"/>
</dbReference>
<gene>
    <name evidence="2" type="ORF">G7Y89_g13772</name>
</gene>
<evidence type="ECO:0000256" key="1">
    <source>
        <dbReference type="SAM" id="MobiDB-lite"/>
    </source>
</evidence>
<feature type="compositionally biased region" description="Acidic residues" evidence="1">
    <location>
        <begin position="130"/>
        <end position="143"/>
    </location>
</feature>
<proteinExistence type="predicted"/>
<feature type="compositionally biased region" description="Basic and acidic residues" evidence="1">
    <location>
        <begin position="110"/>
        <end position="129"/>
    </location>
</feature>
<feature type="region of interest" description="Disordered" evidence="1">
    <location>
        <begin position="55"/>
        <end position="143"/>
    </location>
</feature>
<protein>
    <submittedName>
        <fullName evidence="2">Uncharacterized protein</fullName>
    </submittedName>
</protein>
<dbReference type="OrthoDB" id="3944408at2759"/>
<name>A0A8H4R911_9HELO</name>
<keyword evidence="3" id="KW-1185">Reference proteome</keyword>
<dbReference type="AlphaFoldDB" id="A0A8H4R911"/>
<evidence type="ECO:0000313" key="2">
    <source>
        <dbReference type="EMBL" id="KAF4624400.1"/>
    </source>
</evidence>
<feature type="compositionally biased region" description="Basic and acidic residues" evidence="1">
    <location>
        <begin position="88"/>
        <end position="98"/>
    </location>
</feature>
<comment type="caution">
    <text evidence="2">The sequence shown here is derived from an EMBL/GenBank/DDBJ whole genome shotgun (WGS) entry which is preliminary data.</text>
</comment>
<sequence>MSPAITFTEADHALMVAIINQLGVGKIDKRRLQLDLGLASIKTAESRLFRFKAKLANGKGENPPSPAKAKRVSPKKRKLDESDEEDMKIEAEDHDSHFGDGMSSSTLDPPMRKMPERKGRAISFKKEVIEYEADDDSQDSGRN</sequence>
<organism evidence="2 3">
    <name type="scientific">Cudoniella acicularis</name>
    <dbReference type="NCBI Taxonomy" id="354080"/>
    <lineage>
        <taxon>Eukaryota</taxon>
        <taxon>Fungi</taxon>
        <taxon>Dikarya</taxon>
        <taxon>Ascomycota</taxon>
        <taxon>Pezizomycotina</taxon>
        <taxon>Leotiomycetes</taxon>
        <taxon>Helotiales</taxon>
        <taxon>Tricladiaceae</taxon>
        <taxon>Cudoniella</taxon>
    </lineage>
</organism>
<reference evidence="2 3" key="1">
    <citation type="submission" date="2020-03" db="EMBL/GenBank/DDBJ databases">
        <title>Draft Genome Sequence of Cudoniella acicularis.</title>
        <authorList>
            <person name="Buettner E."/>
            <person name="Kellner H."/>
        </authorList>
    </citation>
    <scope>NUCLEOTIDE SEQUENCE [LARGE SCALE GENOMIC DNA]</scope>
    <source>
        <strain evidence="2 3">DSM 108380</strain>
    </source>
</reference>
<feature type="compositionally biased region" description="Basic residues" evidence="1">
    <location>
        <begin position="68"/>
        <end position="77"/>
    </location>
</feature>
<dbReference type="EMBL" id="JAAMPI010001667">
    <property type="protein sequence ID" value="KAF4624400.1"/>
    <property type="molecule type" value="Genomic_DNA"/>
</dbReference>
<evidence type="ECO:0000313" key="3">
    <source>
        <dbReference type="Proteomes" id="UP000566819"/>
    </source>
</evidence>